<accession>A0A5C1HY27</accession>
<dbReference type="PIRSF" id="PIRSF018266">
    <property type="entry name" value="FecR"/>
    <property type="match status" value="1"/>
</dbReference>
<evidence type="ECO:0000259" key="2">
    <source>
        <dbReference type="Pfam" id="PF04773"/>
    </source>
</evidence>
<protein>
    <submittedName>
        <fullName evidence="4">DUF4974 domain-containing protein</fullName>
    </submittedName>
</protein>
<evidence type="ECO:0000259" key="3">
    <source>
        <dbReference type="Pfam" id="PF16344"/>
    </source>
</evidence>
<dbReference type="Proteomes" id="UP000251402">
    <property type="component" value="Chromosome"/>
</dbReference>
<feature type="transmembrane region" description="Helical" evidence="1">
    <location>
        <begin position="72"/>
        <end position="89"/>
    </location>
</feature>
<sequence>MQPQDIEDLIERYNKGMTTQAENALVESWYAKYKHDNPYLSQRQLEEDQKESLDKLLNEIHGGSRRIQLSRWAVAASILFFLAVGGYFFSINNNSRRQIATVKPQKQDVTPGGNKAILTLGDGSTIVLNSAKIGKLASQGNIIIKKAADGQISYNDVSSSHTSKTDVYNTAATPQGGQYQFILADGTKVWLNASSSIKYPVVFNGSERRVELTGEAYFEVAHNARKPFKVISNGQTVEVLGTHFNINAYNDEQAVKTTLLEGSVKVSAGRVSNIIKPGQQARFDHGLINVMTVDPDEVVAWKNGFFFFEDNNIQEVMRQLSRWYGVEIKYEGQLPSRRFSGEISRNVNLSQILDILNFKQIHCKIDGKTIIVMN</sequence>
<dbReference type="GO" id="GO:0016989">
    <property type="term" value="F:sigma factor antagonist activity"/>
    <property type="evidence" value="ECO:0007669"/>
    <property type="project" value="TreeGrafter"/>
</dbReference>
<dbReference type="OrthoDB" id="1099963at2"/>
<reference evidence="4" key="1">
    <citation type="submission" date="2019-08" db="EMBL/GenBank/DDBJ databases">
        <title>Comparative genome analysis confer to the adaptation heavy metal polluted environment.</title>
        <authorList>
            <person name="Li Y."/>
        </authorList>
    </citation>
    <scope>NUCLEOTIDE SEQUENCE [LARGE SCALE GENOMIC DNA]</scope>
    <source>
        <strain evidence="4">P1</strain>
    </source>
</reference>
<evidence type="ECO:0000313" key="5">
    <source>
        <dbReference type="Proteomes" id="UP000251402"/>
    </source>
</evidence>
<keyword evidence="1" id="KW-0472">Membrane</keyword>
<dbReference type="Gene3D" id="3.55.50.30">
    <property type="match status" value="1"/>
</dbReference>
<organism evidence="4 5">
    <name type="scientific">Mucilaginibacter rubeus</name>
    <dbReference type="NCBI Taxonomy" id="2027860"/>
    <lineage>
        <taxon>Bacteria</taxon>
        <taxon>Pseudomonadati</taxon>
        <taxon>Bacteroidota</taxon>
        <taxon>Sphingobacteriia</taxon>
        <taxon>Sphingobacteriales</taxon>
        <taxon>Sphingobacteriaceae</taxon>
        <taxon>Mucilaginibacter</taxon>
    </lineage>
</organism>
<name>A0A5C1HY27_9SPHI</name>
<dbReference type="Gene3D" id="2.60.120.1440">
    <property type="match status" value="1"/>
</dbReference>
<keyword evidence="5" id="KW-1185">Reference proteome</keyword>
<dbReference type="KEGG" id="mrub:DEO27_011330"/>
<dbReference type="InterPro" id="IPR032508">
    <property type="entry name" value="FecR_C"/>
</dbReference>
<dbReference type="EMBL" id="CP043450">
    <property type="protein sequence ID" value="QEM10585.1"/>
    <property type="molecule type" value="Genomic_DNA"/>
</dbReference>
<dbReference type="InterPro" id="IPR012373">
    <property type="entry name" value="Ferrdict_sens_TM"/>
</dbReference>
<gene>
    <name evidence="4" type="ORF">DEO27_011330</name>
</gene>
<evidence type="ECO:0000313" key="4">
    <source>
        <dbReference type="EMBL" id="QEM10585.1"/>
    </source>
</evidence>
<dbReference type="FunFam" id="2.60.120.1440:FF:000001">
    <property type="entry name" value="Putative anti-sigma factor"/>
    <property type="match status" value="1"/>
</dbReference>
<dbReference type="AlphaFoldDB" id="A0A5C1HY27"/>
<dbReference type="PANTHER" id="PTHR30273">
    <property type="entry name" value="PERIPLASMIC SIGNAL SENSOR AND SIGMA FACTOR ACTIVATOR FECR-RELATED"/>
    <property type="match status" value="1"/>
</dbReference>
<dbReference type="Pfam" id="PF04773">
    <property type="entry name" value="FecR"/>
    <property type="match status" value="1"/>
</dbReference>
<dbReference type="InterPro" id="IPR006860">
    <property type="entry name" value="FecR"/>
</dbReference>
<dbReference type="RefSeq" id="WP_112566277.1">
    <property type="nucleotide sequence ID" value="NZ_CP043450.1"/>
</dbReference>
<feature type="domain" description="Protein FecR C-terminal" evidence="3">
    <location>
        <begin position="306"/>
        <end position="372"/>
    </location>
</feature>
<feature type="domain" description="FecR protein" evidence="2">
    <location>
        <begin position="170"/>
        <end position="265"/>
    </location>
</feature>
<evidence type="ECO:0000256" key="1">
    <source>
        <dbReference type="SAM" id="Phobius"/>
    </source>
</evidence>
<dbReference type="Pfam" id="PF16344">
    <property type="entry name" value="FecR_C"/>
    <property type="match status" value="1"/>
</dbReference>
<keyword evidence="1" id="KW-1133">Transmembrane helix</keyword>
<keyword evidence="1" id="KW-0812">Transmembrane</keyword>
<proteinExistence type="predicted"/>
<dbReference type="PANTHER" id="PTHR30273:SF2">
    <property type="entry name" value="PROTEIN FECR"/>
    <property type="match status" value="1"/>
</dbReference>